<protein>
    <submittedName>
        <fullName evidence="7">CAMK family protein kinase</fullName>
    </submittedName>
</protein>
<dbReference type="GeneID" id="94833026"/>
<dbReference type="GO" id="GO:0005524">
    <property type="term" value="F:ATP binding"/>
    <property type="evidence" value="ECO:0007669"/>
    <property type="project" value="UniProtKB-UniRule"/>
</dbReference>
<evidence type="ECO:0000256" key="4">
    <source>
        <dbReference type="RuleBase" id="RU000304"/>
    </source>
</evidence>
<dbReference type="PROSITE" id="PS00108">
    <property type="entry name" value="PROTEIN_KINASE_ST"/>
    <property type="match status" value="1"/>
</dbReference>
<comment type="similarity">
    <text evidence="4">Belongs to the protein kinase superfamily.</text>
</comment>
<dbReference type="PROSITE" id="PS00107">
    <property type="entry name" value="PROTEIN_KINASE_ATP"/>
    <property type="match status" value="1"/>
</dbReference>
<dbReference type="OrthoDB" id="193931at2759"/>
<evidence type="ECO:0000259" key="6">
    <source>
        <dbReference type="PROSITE" id="PS50011"/>
    </source>
</evidence>
<dbReference type="VEuPathDB" id="TrichDB:TRFO_15323"/>
<accession>A0A1J4KXL6</accession>
<dbReference type="Pfam" id="PF00069">
    <property type="entry name" value="Pkinase"/>
    <property type="match status" value="1"/>
</dbReference>
<sequence length="415" mass="47584">MSDVTFKSLLKQKEKIQKPEIICPNKIGPYQLRGTIGAGAFATCKLAYRADLDIYYACKIITKHRLDEMTDKTRFEQEIRILQEMRHPRIVQLYDLYKDSINYYILMEYCPNGELFSHIIAKKRLPEVEARIFFKHILDGLAFIHSCKIAHRDLKPENVLIDAEGHAKISDFGLSKYVGDSGLTRTSCGSPCYVSPEVLTGKEYNAIKSDMWSMGVILYAMVTGQLPWTRRNQLQLFQQIKKGHYHIPPFVSADCANLIRGLMCVNPDTRLTVEAAMSHSFMEEAKSEPIEWKEVPIVSLRRLDMFFEYENSDENIKLKYRPASFGKKGWNFQKEERMIQQNGKVGMIKNRQPSIDLVVKPSVSTWVKPSIAGIPPCETATIEQVSTNWKTVVKKASKKGRRNSKQAQIVRPKLP</sequence>
<evidence type="ECO:0000256" key="2">
    <source>
        <dbReference type="ARBA" id="ARBA00022840"/>
    </source>
</evidence>
<name>A0A1J4KXL6_9EUKA</name>
<dbReference type="GO" id="GO:0004674">
    <property type="term" value="F:protein serine/threonine kinase activity"/>
    <property type="evidence" value="ECO:0007669"/>
    <property type="project" value="UniProtKB-KW"/>
</dbReference>
<keyword evidence="1 3" id="KW-0547">Nucleotide-binding</keyword>
<dbReference type="PANTHER" id="PTHR24346:SF30">
    <property type="entry name" value="MATERNAL EMBRYONIC LEUCINE ZIPPER KINASE"/>
    <property type="match status" value="1"/>
</dbReference>
<reference evidence="7" key="1">
    <citation type="submission" date="2016-10" db="EMBL/GenBank/DDBJ databases">
        <authorList>
            <person name="Benchimol M."/>
            <person name="Almeida L.G."/>
            <person name="Vasconcelos A.T."/>
            <person name="Perreira-Neves A."/>
            <person name="Rosa I.A."/>
            <person name="Tasca T."/>
            <person name="Bogo M.R."/>
            <person name="de Souza W."/>
        </authorList>
    </citation>
    <scope>NUCLEOTIDE SEQUENCE [LARGE SCALE GENOMIC DNA]</scope>
    <source>
        <strain evidence="7">K</strain>
    </source>
</reference>
<feature type="region of interest" description="Disordered" evidence="5">
    <location>
        <begin position="395"/>
        <end position="415"/>
    </location>
</feature>
<dbReference type="RefSeq" id="XP_068367437.1">
    <property type="nucleotide sequence ID" value="XM_068498322.1"/>
</dbReference>
<dbReference type="FunFam" id="1.10.510.10:FF:000956">
    <property type="entry name" value="CAMK family protein kinase"/>
    <property type="match status" value="1"/>
</dbReference>
<feature type="compositionally biased region" description="Basic residues" evidence="5">
    <location>
        <begin position="395"/>
        <end position="404"/>
    </location>
</feature>
<dbReference type="GO" id="GO:0005737">
    <property type="term" value="C:cytoplasm"/>
    <property type="evidence" value="ECO:0007669"/>
    <property type="project" value="TreeGrafter"/>
</dbReference>
<keyword evidence="7" id="KW-0418">Kinase</keyword>
<dbReference type="InterPro" id="IPR008271">
    <property type="entry name" value="Ser/Thr_kinase_AS"/>
</dbReference>
<gene>
    <name evidence="7" type="ORF">TRFO_15323</name>
</gene>
<keyword evidence="2 3" id="KW-0067">ATP-binding</keyword>
<evidence type="ECO:0000256" key="5">
    <source>
        <dbReference type="SAM" id="MobiDB-lite"/>
    </source>
</evidence>
<dbReference type="Proteomes" id="UP000179807">
    <property type="component" value="Unassembled WGS sequence"/>
</dbReference>
<dbReference type="InterPro" id="IPR011009">
    <property type="entry name" value="Kinase-like_dom_sf"/>
</dbReference>
<evidence type="ECO:0000256" key="1">
    <source>
        <dbReference type="ARBA" id="ARBA00022741"/>
    </source>
</evidence>
<organism evidence="7 8">
    <name type="scientific">Tritrichomonas foetus</name>
    <dbReference type="NCBI Taxonomy" id="1144522"/>
    <lineage>
        <taxon>Eukaryota</taxon>
        <taxon>Metamonada</taxon>
        <taxon>Parabasalia</taxon>
        <taxon>Tritrichomonadida</taxon>
        <taxon>Tritrichomonadidae</taxon>
        <taxon>Tritrichomonas</taxon>
    </lineage>
</organism>
<evidence type="ECO:0000256" key="3">
    <source>
        <dbReference type="PROSITE-ProRule" id="PRU10141"/>
    </source>
</evidence>
<dbReference type="InterPro" id="IPR017441">
    <property type="entry name" value="Protein_kinase_ATP_BS"/>
</dbReference>
<dbReference type="SUPFAM" id="SSF56112">
    <property type="entry name" value="Protein kinase-like (PK-like)"/>
    <property type="match status" value="1"/>
</dbReference>
<dbReference type="InterPro" id="IPR000719">
    <property type="entry name" value="Prot_kinase_dom"/>
</dbReference>
<dbReference type="PANTHER" id="PTHR24346">
    <property type="entry name" value="MAP/MICROTUBULE AFFINITY-REGULATING KINASE"/>
    <property type="match status" value="1"/>
</dbReference>
<dbReference type="GO" id="GO:0035556">
    <property type="term" value="P:intracellular signal transduction"/>
    <property type="evidence" value="ECO:0007669"/>
    <property type="project" value="TreeGrafter"/>
</dbReference>
<keyword evidence="7" id="KW-0808">Transferase</keyword>
<dbReference type="PROSITE" id="PS50011">
    <property type="entry name" value="PROTEIN_KINASE_DOM"/>
    <property type="match status" value="1"/>
</dbReference>
<dbReference type="FunFam" id="3.30.200.20:FF:000042">
    <property type="entry name" value="Aurora kinase A"/>
    <property type="match status" value="1"/>
</dbReference>
<dbReference type="SMART" id="SM00220">
    <property type="entry name" value="S_TKc"/>
    <property type="match status" value="1"/>
</dbReference>
<keyword evidence="4" id="KW-0723">Serine/threonine-protein kinase</keyword>
<feature type="domain" description="Protein kinase" evidence="6">
    <location>
        <begin position="30"/>
        <end position="282"/>
    </location>
</feature>
<feature type="binding site" evidence="3">
    <location>
        <position position="59"/>
    </location>
    <ligand>
        <name>ATP</name>
        <dbReference type="ChEBI" id="CHEBI:30616"/>
    </ligand>
</feature>
<dbReference type="EMBL" id="MLAK01000393">
    <property type="protein sequence ID" value="OHT14301.1"/>
    <property type="molecule type" value="Genomic_DNA"/>
</dbReference>
<evidence type="ECO:0000313" key="7">
    <source>
        <dbReference type="EMBL" id="OHT14301.1"/>
    </source>
</evidence>
<proteinExistence type="inferred from homology"/>
<dbReference type="Gene3D" id="1.10.510.10">
    <property type="entry name" value="Transferase(Phosphotransferase) domain 1"/>
    <property type="match status" value="1"/>
</dbReference>
<dbReference type="AlphaFoldDB" id="A0A1J4KXL6"/>
<dbReference type="CDD" id="cd14003">
    <property type="entry name" value="STKc_AMPK-like"/>
    <property type="match status" value="1"/>
</dbReference>
<keyword evidence="8" id="KW-1185">Reference proteome</keyword>
<comment type="caution">
    <text evidence="7">The sequence shown here is derived from an EMBL/GenBank/DDBJ whole genome shotgun (WGS) entry which is preliminary data.</text>
</comment>
<evidence type="ECO:0000313" key="8">
    <source>
        <dbReference type="Proteomes" id="UP000179807"/>
    </source>
</evidence>